<dbReference type="Proteomes" id="UP000002039">
    <property type="component" value="Unassembled WGS sequence"/>
</dbReference>
<name>A0ABX2VU26_AJEDR</name>
<evidence type="ECO:0000313" key="1">
    <source>
        <dbReference type="EMBL" id="OAT00686.1"/>
    </source>
</evidence>
<dbReference type="GeneID" id="69031629"/>
<keyword evidence="2" id="KW-1185">Reference proteome</keyword>
<sequence length="137" mass="15109">MNGACAKNVELFQVMGFKCILRPRVCSRGFQKTCSHPPCSASSRANVDGVYSVNAELSPYAYIYPTSADEDPMGSLFLGRKISSENPPGINSRIGTIDQAPLAWDLPIFSRFPCGEERGHLGVFITHHNNPLRKSHR</sequence>
<reference evidence="2" key="1">
    <citation type="journal article" date="2015" name="PLoS Genet.">
        <title>The dynamic genome and transcriptome of the human fungal pathogen Blastomyces and close relative Emmonsia.</title>
        <authorList>
            <person name="Munoz J.F."/>
            <person name="Gauthier G.M."/>
            <person name="Desjardins C.A."/>
            <person name="Gallo J.E."/>
            <person name="Holder J."/>
            <person name="Sullivan T.D."/>
            <person name="Marty A.J."/>
            <person name="Carmen J.C."/>
            <person name="Chen Z."/>
            <person name="Ding L."/>
            <person name="Gujja S."/>
            <person name="Magrini V."/>
            <person name="Misas E."/>
            <person name="Mitreva M."/>
            <person name="Priest M."/>
            <person name="Saif S."/>
            <person name="Whiston E.A."/>
            <person name="Young S."/>
            <person name="Zeng Q."/>
            <person name="Goldman W.E."/>
            <person name="Mardis E.R."/>
            <person name="Taylor J.W."/>
            <person name="McEwen J.G."/>
            <person name="Clay O.K."/>
            <person name="Klein B.S."/>
            <person name="Cuomo C.A."/>
        </authorList>
    </citation>
    <scope>NUCLEOTIDE SEQUENCE [LARGE SCALE GENOMIC DNA]</scope>
    <source>
        <strain evidence="2">ER-3 / ATCC MYA-2586</strain>
    </source>
</reference>
<dbReference type="RefSeq" id="XP_045280413.1">
    <property type="nucleotide sequence ID" value="XM_045425929.1"/>
</dbReference>
<dbReference type="EMBL" id="EQ999975">
    <property type="protein sequence ID" value="OAT00686.1"/>
    <property type="molecule type" value="Genomic_DNA"/>
</dbReference>
<evidence type="ECO:0000313" key="2">
    <source>
        <dbReference type="Proteomes" id="UP000002039"/>
    </source>
</evidence>
<organism evidence="1 2">
    <name type="scientific">Ajellomyces dermatitidis (strain ER-3 / ATCC MYA-2586)</name>
    <name type="common">Blastomyces dermatitidis</name>
    <dbReference type="NCBI Taxonomy" id="559297"/>
    <lineage>
        <taxon>Eukaryota</taxon>
        <taxon>Fungi</taxon>
        <taxon>Dikarya</taxon>
        <taxon>Ascomycota</taxon>
        <taxon>Pezizomycotina</taxon>
        <taxon>Eurotiomycetes</taxon>
        <taxon>Eurotiomycetidae</taxon>
        <taxon>Onygenales</taxon>
        <taxon>Ajellomycetaceae</taxon>
        <taxon>Blastomyces</taxon>
    </lineage>
</organism>
<proteinExistence type="predicted"/>
<protein>
    <submittedName>
        <fullName evidence="1">Uncharacterized protein</fullName>
    </submittedName>
</protein>
<gene>
    <name evidence="1" type="ORF">BDCG_16737</name>
</gene>
<accession>A0ABX2VU26</accession>